<protein>
    <recommendedName>
        <fullName evidence="4">Protein MIZU-KUSSEI 1</fullName>
    </recommendedName>
</protein>
<evidence type="ECO:0000313" key="2">
    <source>
        <dbReference type="EMBL" id="KAK3018190.1"/>
    </source>
</evidence>
<evidence type="ECO:0000256" key="1">
    <source>
        <dbReference type="SAM" id="MobiDB-lite"/>
    </source>
</evidence>
<dbReference type="NCBIfam" id="TIGR01570">
    <property type="entry name" value="A_thal_3588"/>
    <property type="match status" value="1"/>
</dbReference>
<feature type="region of interest" description="Disordered" evidence="1">
    <location>
        <begin position="56"/>
        <end position="95"/>
    </location>
</feature>
<dbReference type="GO" id="GO:0010274">
    <property type="term" value="P:hydrotropism"/>
    <property type="evidence" value="ECO:0007669"/>
    <property type="project" value="InterPro"/>
</dbReference>
<dbReference type="AlphaFoldDB" id="A0AA88W1A8"/>
<feature type="compositionally biased region" description="Low complexity" evidence="1">
    <location>
        <begin position="56"/>
        <end position="92"/>
    </location>
</feature>
<dbReference type="InterPro" id="IPR006460">
    <property type="entry name" value="MIZ1-like_pln"/>
</dbReference>
<dbReference type="Proteomes" id="UP001188597">
    <property type="component" value="Unassembled WGS sequence"/>
</dbReference>
<keyword evidence="3" id="KW-1185">Reference proteome</keyword>
<accession>A0AA88W1A8</accession>
<dbReference type="Pfam" id="PF04759">
    <property type="entry name" value="DUF617"/>
    <property type="match status" value="1"/>
</dbReference>
<comment type="caution">
    <text evidence="2">The sequence shown here is derived from an EMBL/GenBank/DDBJ whole genome shotgun (WGS) entry which is preliminary data.</text>
</comment>
<dbReference type="PANTHER" id="PTHR31276">
    <property type="match status" value="1"/>
</dbReference>
<reference evidence="2" key="1">
    <citation type="submission" date="2022-12" db="EMBL/GenBank/DDBJ databases">
        <title>Draft genome assemblies for two species of Escallonia (Escalloniales).</title>
        <authorList>
            <person name="Chanderbali A."/>
            <person name="Dervinis C."/>
            <person name="Anghel I."/>
            <person name="Soltis D."/>
            <person name="Soltis P."/>
            <person name="Zapata F."/>
        </authorList>
    </citation>
    <scope>NUCLEOTIDE SEQUENCE</scope>
    <source>
        <strain evidence="2">UCBG64.0493</strain>
        <tissue evidence="2">Leaf</tissue>
    </source>
</reference>
<sequence length="269" mass="28808">MVDLGSQRGQVLHLMSTATSIDCGSQVRRTSSFRSLMECMVPACCGGFQPTSPSSLSDSSSNSLSSSSTSSSSTSSASYESSPAHHSPSTSTVTGTFFGHRKGRVSFCLQDSTKSSRPLLLMEFGVPTSYLAREMRHGVLRIALECCGDNRRRVHSGSRSLYGVPVWSMYCNGRKVGYAVKRQVTANDATVLKVMQSISVGAGVLPKYMVSSGIDGGGDDQLMYLRAKFERVIGSTDSESFYMINPDGSSGGQDLSIFLLRSRVTPNGP</sequence>
<evidence type="ECO:0000313" key="3">
    <source>
        <dbReference type="Proteomes" id="UP001188597"/>
    </source>
</evidence>
<name>A0AA88W1A8_9ASTE</name>
<dbReference type="PANTHER" id="PTHR31276:SF15">
    <property type="entry name" value="PROTEIN MIZU-KUSSEI 1"/>
    <property type="match status" value="1"/>
</dbReference>
<organism evidence="2 3">
    <name type="scientific">Escallonia herrerae</name>
    <dbReference type="NCBI Taxonomy" id="1293975"/>
    <lineage>
        <taxon>Eukaryota</taxon>
        <taxon>Viridiplantae</taxon>
        <taxon>Streptophyta</taxon>
        <taxon>Embryophyta</taxon>
        <taxon>Tracheophyta</taxon>
        <taxon>Spermatophyta</taxon>
        <taxon>Magnoliopsida</taxon>
        <taxon>eudicotyledons</taxon>
        <taxon>Gunneridae</taxon>
        <taxon>Pentapetalae</taxon>
        <taxon>asterids</taxon>
        <taxon>campanulids</taxon>
        <taxon>Escalloniales</taxon>
        <taxon>Escalloniaceae</taxon>
        <taxon>Escallonia</taxon>
    </lineage>
</organism>
<evidence type="ECO:0008006" key="4">
    <source>
        <dbReference type="Google" id="ProtNLM"/>
    </source>
</evidence>
<dbReference type="EMBL" id="JAVXUP010000950">
    <property type="protein sequence ID" value="KAK3018190.1"/>
    <property type="molecule type" value="Genomic_DNA"/>
</dbReference>
<gene>
    <name evidence="2" type="ORF">RJ639_002883</name>
</gene>
<proteinExistence type="predicted"/>